<accession>A0A4P7AG12</accession>
<dbReference type="EMBL" id="CP038013">
    <property type="protein sequence ID" value="QBQ07275.1"/>
    <property type="molecule type" value="Genomic_DNA"/>
</dbReference>
<feature type="transmembrane region" description="Helical" evidence="1">
    <location>
        <begin position="51"/>
        <end position="71"/>
    </location>
</feature>
<gene>
    <name evidence="2" type="ORF">SGLAD_v1c00740</name>
</gene>
<protein>
    <submittedName>
        <fullName evidence="2">Uncharacterized protein</fullName>
    </submittedName>
</protein>
<evidence type="ECO:0000313" key="3">
    <source>
        <dbReference type="Proteomes" id="UP000294309"/>
    </source>
</evidence>
<sequence length="249" mass="29713">MNKKTEKFFYIWLSIMPPLGILFEIICLIIWPETLEGKKTSYFDIAVMYEFRYATIWVSVFTMVYGILNWIKLDHNIIGDWVARRNFLTTITTLSFVESLVYNSAFVAYYLGLGEIASVETWYNILKAVMEHFVTPTIILIFYFICKKNTVDNKTYIKKYSWLNLIFIFIYSTYMIFRSFMIINFFEDWENNSLMAFPYPQLNPYTKGWGLYIFGIISTYIATWLISVTLNFLINYVDKKKLYKKNNVK</sequence>
<feature type="transmembrane region" description="Helical" evidence="1">
    <location>
        <begin position="165"/>
        <end position="186"/>
    </location>
</feature>
<keyword evidence="1" id="KW-0472">Membrane</keyword>
<reference evidence="2 3" key="1">
    <citation type="submission" date="2019-03" db="EMBL/GenBank/DDBJ databases">
        <title>Complete genome sequence of Spiroplasma gladiatoris TG-1 (DSM 22552).</title>
        <authorList>
            <person name="Lin Y.-C."/>
            <person name="Chou L."/>
            <person name="Kuo C.-H."/>
        </authorList>
    </citation>
    <scope>NUCLEOTIDE SEQUENCE [LARGE SCALE GENOMIC DNA]</scope>
    <source>
        <strain evidence="2 3">TG-1</strain>
    </source>
</reference>
<dbReference type="AlphaFoldDB" id="A0A4P7AG12"/>
<evidence type="ECO:0000256" key="1">
    <source>
        <dbReference type="SAM" id="Phobius"/>
    </source>
</evidence>
<dbReference type="RefSeq" id="WP_134297077.1">
    <property type="nucleotide sequence ID" value="NZ_CP038013.1"/>
</dbReference>
<feature type="transmembrane region" description="Helical" evidence="1">
    <location>
        <begin position="91"/>
        <end position="113"/>
    </location>
</feature>
<keyword evidence="3" id="KW-1185">Reference proteome</keyword>
<feature type="transmembrane region" description="Helical" evidence="1">
    <location>
        <begin position="9"/>
        <end position="31"/>
    </location>
</feature>
<dbReference type="KEGG" id="sgq:SGLAD_v1c00740"/>
<keyword evidence="1" id="KW-1133">Transmembrane helix</keyword>
<proteinExistence type="predicted"/>
<organism evidence="2 3">
    <name type="scientific">Spiroplasma gladiatoris</name>
    <dbReference type="NCBI Taxonomy" id="2143"/>
    <lineage>
        <taxon>Bacteria</taxon>
        <taxon>Bacillati</taxon>
        <taxon>Mycoplasmatota</taxon>
        <taxon>Mollicutes</taxon>
        <taxon>Entomoplasmatales</taxon>
        <taxon>Spiroplasmataceae</taxon>
        <taxon>Spiroplasma</taxon>
    </lineage>
</organism>
<feature type="transmembrane region" description="Helical" evidence="1">
    <location>
        <begin position="209"/>
        <end position="234"/>
    </location>
</feature>
<keyword evidence="1" id="KW-0812">Transmembrane</keyword>
<dbReference type="OrthoDB" id="388890at2"/>
<name>A0A4P7AG12_9MOLU</name>
<feature type="transmembrane region" description="Helical" evidence="1">
    <location>
        <begin position="125"/>
        <end position="145"/>
    </location>
</feature>
<evidence type="ECO:0000313" key="2">
    <source>
        <dbReference type="EMBL" id="QBQ07275.1"/>
    </source>
</evidence>
<dbReference type="Proteomes" id="UP000294309">
    <property type="component" value="Chromosome"/>
</dbReference>